<keyword evidence="3" id="KW-1185">Reference proteome</keyword>
<organism evidence="2 3">
    <name type="scientific">Paenibacillus stellifer</name>
    <dbReference type="NCBI Taxonomy" id="169760"/>
    <lineage>
        <taxon>Bacteria</taxon>
        <taxon>Bacillati</taxon>
        <taxon>Bacillota</taxon>
        <taxon>Bacilli</taxon>
        <taxon>Bacillales</taxon>
        <taxon>Paenibacillaceae</taxon>
        <taxon>Paenibacillus</taxon>
    </lineage>
</organism>
<dbReference type="KEGG" id="pste:PSTEL_10245"/>
<reference evidence="2 3" key="1">
    <citation type="submission" date="2014-08" db="EMBL/GenBank/DDBJ databases">
        <title>Comparative genomics of the Paenibacillus odorifer group.</title>
        <authorList>
            <person name="den Bakker H.C."/>
            <person name="Tsai Y.-C."/>
            <person name="Martin N."/>
            <person name="Korlach J."/>
            <person name="Wiedmann M."/>
        </authorList>
    </citation>
    <scope>NUCLEOTIDE SEQUENCE [LARGE SCALE GENOMIC DNA]</scope>
    <source>
        <strain evidence="2 3">DSM 14472</strain>
    </source>
</reference>
<accession>A0A089N3Z2</accession>
<dbReference type="NCBIfam" id="NF033545">
    <property type="entry name" value="transpos_IS630"/>
    <property type="match status" value="1"/>
</dbReference>
<dbReference type="HOGENOM" id="CLU_041125_1_0_9"/>
<feature type="domain" description="Tc1-like transposase DDE" evidence="1">
    <location>
        <begin position="18"/>
        <end position="169"/>
    </location>
</feature>
<dbReference type="AlphaFoldDB" id="A0A089N3Z2"/>
<sequence length="206" mass="24230">MEDILETYALPFDSEIPLICMDEQPIQLLADTRPPVPMKSGKVRREDYEYERKGTCCLFLFTEPLAGWRHVRVSERRTKSDWAEQVRELLEVHYPKAKRIRLVMDNLNTHTISSLYETFPPEIALSLAKRLEIHYTPKHGSWLNIAEIELSALTSQCLHRRIGSMEQLQRETTAWNLDRNQAQKSVQWHFTTEQARGKLKHLYPEI</sequence>
<dbReference type="InterPro" id="IPR047655">
    <property type="entry name" value="Transpos_IS630-like"/>
</dbReference>
<evidence type="ECO:0000313" key="3">
    <source>
        <dbReference type="Proteomes" id="UP000029507"/>
    </source>
</evidence>
<name>A0A089N3Z2_9BACL</name>
<evidence type="ECO:0000259" key="1">
    <source>
        <dbReference type="Pfam" id="PF13358"/>
    </source>
</evidence>
<proteinExistence type="predicted"/>
<evidence type="ECO:0000313" key="2">
    <source>
        <dbReference type="EMBL" id="AIQ63404.1"/>
    </source>
</evidence>
<dbReference type="InterPro" id="IPR038717">
    <property type="entry name" value="Tc1-like_DDE_dom"/>
</dbReference>
<dbReference type="EMBL" id="CP009286">
    <property type="protein sequence ID" value="AIQ63404.1"/>
    <property type="molecule type" value="Genomic_DNA"/>
</dbReference>
<protein>
    <submittedName>
        <fullName evidence="2">Transposase</fullName>
    </submittedName>
</protein>
<dbReference type="STRING" id="169760.PSTEL_10245"/>
<dbReference type="Proteomes" id="UP000029507">
    <property type="component" value="Chromosome"/>
</dbReference>
<gene>
    <name evidence="2" type="ORF">PSTEL_10245</name>
</gene>
<dbReference type="Pfam" id="PF13358">
    <property type="entry name" value="DDE_3"/>
    <property type="match status" value="1"/>
</dbReference>